<evidence type="ECO:0000313" key="2">
    <source>
        <dbReference type="Proteomes" id="UP000677913"/>
    </source>
</evidence>
<evidence type="ECO:0008006" key="3">
    <source>
        <dbReference type="Google" id="ProtNLM"/>
    </source>
</evidence>
<gene>
    <name evidence="1" type="ORF">KGA66_00675</name>
</gene>
<organism evidence="1 2">
    <name type="scientific">Actinocrinis puniceicyclus</name>
    <dbReference type="NCBI Taxonomy" id="977794"/>
    <lineage>
        <taxon>Bacteria</taxon>
        <taxon>Bacillati</taxon>
        <taxon>Actinomycetota</taxon>
        <taxon>Actinomycetes</taxon>
        <taxon>Catenulisporales</taxon>
        <taxon>Actinospicaceae</taxon>
        <taxon>Actinocrinis</taxon>
    </lineage>
</organism>
<proteinExistence type="predicted"/>
<keyword evidence="2" id="KW-1185">Reference proteome</keyword>
<name>A0A8J8BC94_9ACTN</name>
<sequence length="463" mass="49162">MIPQVYRVPAALVSALAQGRGDGEMIRLLASSQRSRQALLVRAVVAEASEAGHRHAAIAEAGYRLLARAERADRAAVTALLRYPAVGAWAIDALGALRGAAPQSARVGRITAVAAAAAVRARIDFEIDVPVDGQDRALELPSLGRLALPAPAPAPAPSFPPASSSVDETVAHVSCSAGTIDVSGLPGAARFAGPYDRDDTAAAWLAVRRLAARRGPHAICLPFDDVDPYRFPSHVDLAGHLDRREFSWWRRTFAEGWRILVARHPIAAREVAALVTAVSPIAAAPGVRRNASSRAAPGAVAATRPDGPLTMALALVHEVQHIKLGALMDLMPMADEASTHLYYAPWRPDPRPLQALLQGAYAHSGVAEFWLNESAALPEGAARLDAQEQFARWRDASGQVADFLAGHPGLTEYGRLFATGLSTRLRALGEVALPSAALELSHDAARTHRARWEYDNGRNSAAG</sequence>
<dbReference type="AlphaFoldDB" id="A0A8J8BC94"/>
<comment type="caution">
    <text evidence="1">The sequence shown here is derived from an EMBL/GenBank/DDBJ whole genome shotgun (WGS) entry which is preliminary data.</text>
</comment>
<dbReference type="RefSeq" id="WP_211463307.1">
    <property type="nucleotide sequence ID" value="NZ_JAGSXH010000001.1"/>
</dbReference>
<accession>A0A8J8BC94</accession>
<dbReference type="NCBIfam" id="TIGR04267">
    <property type="entry name" value="mod_HExxH"/>
    <property type="match status" value="1"/>
</dbReference>
<dbReference type="InterPro" id="IPR026337">
    <property type="entry name" value="AKG_HExxH"/>
</dbReference>
<dbReference type="EMBL" id="JAGSXH010000001">
    <property type="protein sequence ID" value="MBS2961539.1"/>
    <property type="molecule type" value="Genomic_DNA"/>
</dbReference>
<dbReference type="Proteomes" id="UP000677913">
    <property type="component" value="Unassembled WGS sequence"/>
</dbReference>
<reference evidence="1" key="1">
    <citation type="submission" date="2021-04" db="EMBL/GenBank/DDBJ databases">
        <title>Genome based classification of Actinospica acidithermotolerans sp. nov., an actinobacterium isolated from an Indonesian hot spring.</title>
        <authorList>
            <person name="Kusuma A.B."/>
            <person name="Putra K.E."/>
            <person name="Nafisah S."/>
            <person name="Loh J."/>
            <person name="Nouioui I."/>
            <person name="Goodfellow M."/>
        </authorList>
    </citation>
    <scope>NUCLEOTIDE SEQUENCE</scope>
    <source>
        <strain evidence="1">DSM 45618</strain>
    </source>
</reference>
<evidence type="ECO:0000313" key="1">
    <source>
        <dbReference type="EMBL" id="MBS2961539.1"/>
    </source>
</evidence>
<protein>
    <recommendedName>
        <fullName evidence="3">HEXXH motif domain-containing protein</fullName>
    </recommendedName>
</protein>